<dbReference type="InterPro" id="IPR031311">
    <property type="entry name" value="CHIT_BIND_RR_consensus"/>
</dbReference>
<accession>A0A1I8PB75</accession>
<dbReference type="STRING" id="35570.A0A1I8PB75"/>
<evidence type="ECO:0000256" key="1">
    <source>
        <dbReference type="ARBA" id="ARBA00022460"/>
    </source>
</evidence>
<organism evidence="4 5">
    <name type="scientific">Stomoxys calcitrans</name>
    <name type="common">Stable fly</name>
    <name type="synonym">Conops calcitrans</name>
    <dbReference type="NCBI Taxonomy" id="35570"/>
    <lineage>
        <taxon>Eukaryota</taxon>
        <taxon>Metazoa</taxon>
        <taxon>Ecdysozoa</taxon>
        <taxon>Arthropoda</taxon>
        <taxon>Hexapoda</taxon>
        <taxon>Insecta</taxon>
        <taxon>Pterygota</taxon>
        <taxon>Neoptera</taxon>
        <taxon>Endopterygota</taxon>
        <taxon>Diptera</taxon>
        <taxon>Brachycera</taxon>
        <taxon>Muscomorpha</taxon>
        <taxon>Muscoidea</taxon>
        <taxon>Muscidae</taxon>
        <taxon>Stomoxys</taxon>
    </lineage>
</organism>
<sequence>MLKYFLLLAVISCSAVAEDAETLKYNSDVNEHGFQYDFETSNHIHAQASGDDHGAVKGDFEWHSPEGEHIHINYVADDNGYQPQSDILPTPPPIPEAIAKAIQYIQAHGGHA</sequence>
<feature type="signal peptide" evidence="3">
    <location>
        <begin position="1"/>
        <end position="17"/>
    </location>
</feature>
<dbReference type="Proteomes" id="UP000095300">
    <property type="component" value="Unassembled WGS sequence"/>
</dbReference>
<dbReference type="PROSITE" id="PS51155">
    <property type="entry name" value="CHIT_BIND_RR_2"/>
    <property type="match status" value="1"/>
</dbReference>
<evidence type="ECO:0000313" key="5">
    <source>
        <dbReference type="Proteomes" id="UP000095300"/>
    </source>
</evidence>
<keyword evidence="3" id="KW-0732">Signal</keyword>
<dbReference type="InterPro" id="IPR050468">
    <property type="entry name" value="Cuticle_Struct_Prot"/>
</dbReference>
<dbReference type="GO" id="GO:0008010">
    <property type="term" value="F:structural constituent of chitin-based larval cuticle"/>
    <property type="evidence" value="ECO:0007669"/>
    <property type="project" value="TreeGrafter"/>
</dbReference>
<feature type="chain" id="PRO_5009326323" description="Larval cuticle protein 4" evidence="3">
    <location>
        <begin position="18"/>
        <end position="112"/>
    </location>
</feature>
<dbReference type="GO" id="GO:0062129">
    <property type="term" value="C:chitin-based extracellular matrix"/>
    <property type="evidence" value="ECO:0007669"/>
    <property type="project" value="TreeGrafter"/>
</dbReference>
<protein>
    <recommendedName>
        <fullName evidence="6">Larval cuticle protein 4</fullName>
    </recommendedName>
</protein>
<dbReference type="PANTHER" id="PTHR10380">
    <property type="entry name" value="CUTICLE PROTEIN"/>
    <property type="match status" value="1"/>
</dbReference>
<dbReference type="AlphaFoldDB" id="A0A1I8PB75"/>
<name>A0A1I8PB75_STOCA</name>
<evidence type="ECO:0000313" key="4">
    <source>
        <dbReference type="EnsemblMetazoa" id="SCAU006459-PA"/>
    </source>
</evidence>
<keyword evidence="5" id="KW-1185">Reference proteome</keyword>
<dbReference type="KEGG" id="scac:106089283"/>
<dbReference type="VEuPathDB" id="VectorBase:SCAU006459"/>
<proteinExistence type="predicted"/>
<reference evidence="4" key="1">
    <citation type="submission" date="2020-05" db="UniProtKB">
        <authorList>
            <consortium name="EnsemblMetazoa"/>
        </authorList>
    </citation>
    <scope>IDENTIFICATION</scope>
    <source>
        <strain evidence="4">USDA</strain>
    </source>
</reference>
<dbReference type="PROSITE" id="PS00233">
    <property type="entry name" value="CHIT_BIND_RR_1"/>
    <property type="match status" value="1"/>
</dbReference>
<dbReference type="EnsemblMetazoa" id="SCAU006459-RA">
    <property type="protein sequence ID" value="SCAU006459-PA"/>
    <property type="gene ID" value="SCAU006459"/>
</dbReference>
<dbReference type="OrthoDB" id="6343684at2759"/>
<keyword evidence="1 2" id="KW-0193">Cuticle</keyword>
<dbReference type="Pfam" id="PF00379">
    <property type="entry name" value="Chitin_bind_4"/>
    <property type="match status" value="1"/>
</dbReference>
<evidence type="ECO:0000256" key="3">
    <source>
        <dbReference type="SAM" id="SignalP"/>
    </source>
</evidence>
<evidence type="ECO:0000256" key="2">
    <source>
        <dbReference type="PROSITE-ProRule" id="PRU00497"/>
    </source>
</evidence>
<evidence type="ECO:0008006" key="6">
    <source>
        <dbReference type="Google" id="ProtNLM"/>
    </source>
</evidence>
<gene>
    <name evidence="4" type="primary">106089283</name>
</gene>
<dbReference type="PANTHER" id="PTHR10380:SF237">
    <property type="entry name" value="CUTICULAR PROTEIN 65AU, ISOFORM A-RELATED"/>
    <property type="match status" value="1"/>
</dbReference>
<dbReference type="InterPro" id="IPR000618">
    <property type="entry name" value="Insect_cuticle"/>
</dbReference>